<evidence type="ECO:0000259" key="1">
    <source>
        <dbReference type="Pfam" id="PF05618"/>
    </source>
</evidence>
<reference evidence="3" key="1">
    <citation type="submission" date="2016-10" db="EMBL/GenBank/DDBJ databases">
        <authorList>
            <person name="Varghese N."/>
            <person name="Submissions S."/>
        </authorList>
    </citation>
    <scope>NUCLEOTIDE SEQUENCE [LARGE SCALE GENOMIC DNA]</scope>
    <source>
        <strain evidence="3">IBRC-M 10761</strain>
    </source>
</reference>
<organism evidence="2 3">
    <name type="scientific">Cyclobacterium xiamenense</name>
    <dbReference type="NCBI Taxonomy" id="1297121"/>
    <lineage>
        <taxon>Bacteria</taxon>
        <taxon>Pseudomonadati</taxon>
        <taxon>Bacteroidota</taxon>
        <taxon>Cytophagia</taxon>
        <taxon>Cytophagales</taxon>
        <taxon>Cyclobacteriaceae</taxon>
        <taxon>Cyclobacterium</taxon>
    </lineage>
</organism>
<evidence type="ECO:0000313" key="2">
    <source>
        <dbReference type="EMBL" id="SEJ68526.1"/>
    </source>
</evidence>
<dbReference type="InterPro" id="IPR008503">
    <property type="entry name" value="Asp_endopeptidase"/>
</dbReference>
<keyword evidence="3" id="KW-1185">Reference proteome</keyword>
<dbReference type="Proteomes" id="UP000199403">
    <property type="component" value="Unassembled WGS sequence"/>
</dbReference>
<dbReference type="Pfam" id="PF05618">
    <property type="entry name" value="Zn_protease"/>
    <property type="match status" value="1"/>
</dbReference>
<dbReference type="OrthoDB" id="9782977at2"/>
<dbReference type="InterPro" id="IPR021109">
    <property type="entry name" value="Peptidase_aspartic_dom_sf"/>
</dbReference>
<dbReference type="EMBL" id="FNZH01000008">
    <property type="protein sequence ID" value="SEJ68526.1"/>
    <property type="molecule type" value="Genomic_DNA"/>
</dbReference>
<dbReference type="AlphaFoldDB" id="A0A1H7AU97"/>
<name>A0A1H7AU97_9BACT</name>
<dbReference type="PANTHER" id="PTHR38037">
    <property type="entry name" value="ZN_PROTEASE DOMAIN-CONTAINING PROTEIN"/>
    <property type="match status" value="1"/>
</dbReference>
<dbReference type="PANTHER" id="PTHR38037:SF2">
    <property type="entry name" value="ATP-DEPENDENT ZINC PROTEASE DOMAIN-CONTAINING PROTEIN-RELATED"/>
    <property type="match status" value="1"/>
</dbReference>
<protein>
    <submittedName>
        <fullName evidence="2">Uncharacterized conserved protein</fullName>
    </submittedName>
</protein>
<sequence>MEKSTIGRKELVALPGWSIEKIIAKVDTGAYNCAIHVDSVVEQVEQGQPILEFVLLSPSDPAYSGNKIRTANYRVKNVRNSFGQMEKRFLVHTRLTLGRQSIPVAFTLSERSKMKHAVLLGRKMLKNRFLVDVAKMYLAGEPIISNQS</sequence>
<dbReference type="RefSeq" id="WP_092177838.1">
    <property type="nucleotide sequence ID" value="NZ_FNZH01000008.1"/>
</dbReference>
<dbReference type="STRING" id="1416801.SAMN05192553_10893"/>
<feature type="domain" description="Retropepsin-like aspartic endopeptidase" evidence="1">
    <location>
        <begin position="6"/>
        <end position="140"/>
    </location>
</feature>
<dbReference type="Gene3D" id="2.40.70.10">
    <property type="entry name" value="Acid Proteases"/>
    <property type="match status" value="1"/>
</dbReference>
<proteinExistence type="predicted"/>
<dbReference type="SUPFAM" id="SSF50630">
    <property type="entry name" value="Acid proteases"/>
    <property type="match status" value="1"/>
</dbReference>
<accession>A0A1H7AU97</accession>
<evidence type="ECO:0000313" key="3">
    <source>
        <dbReference type="Proteomes" id="UP000199403"/>
    </source>
</evidence>
<gene>
    <name evidence="2" type="ORF">SAMN05192553_10893</name>
</gene>